<evidence type="ECO:0000256" key="1">
    <source>
        <dbReference type="SAM" id="SignalP"/>
    </source>
</evidence>
<keyword evidence="1" id="KW-0732">Signal</keyword>
<dbReference type="InterPro" id="IPR021428">
    <property type="entry name" value="DUF3078"/>
</dbReference>
<dbReference type="Pfam" id="PF11276">
    <property type="entry name" value="DUF3078"/>
    <property type="match status" value="1"/>
</dbReference>
<feature type="signal peptide" evidence="1">
    <location>
        <begin position="1"/>
        <end position="22"/>
    </location>
</feature>
<dbReference type="RefSeq" id="WP_210509717.1">
    <property type="nucleotide sequence ID" value="NZ_JAFIDN010000001.1"/>
</dbReference>
<keyword evidence="3" id="KW-1185">Reference proteome</keyword>
<dbReference type="AlphaFoldDB" id="A0A8J7US96"/>
<protein>
    <submittedName>
        <fullName evidence="2">DUF3078 domain-containing protein</fullName>
    </submittedName>
</protein>
<dbReference type="Proteomes" id="UP000673975">
    <property type="component" value="Unassembled WGS sequence"/>
</dbReference>
<evidence type="ECO:0000313" key="2">
    <source>
        <dbReference type="EMBL" id="MBP3191331.1"/>
    </source>
</evidence>
<gene>
    <name evidence="2" type="ORF">NATSA_01505</name>
</gene>
<reference evidence="2" key="1">
    <citation type="submission" date="2021-02" db="EMBL/GenBank/DDBJ databases">
        <title>Natronogracilivirga saccharolytica gen. nov. sp. nov. a new anaerobic, haloalkiliphilic carbohydrate-fermenting bacterium from soda lake and proposing of Cyclonatronumiaceae fam. nov. in the phylum Balneolaeota.</title>
        <authorList>
            <person name="Zhilina T.N."/>
            <person name="Sorokin D.Y."/>
            <person name="Zavarzina D.G."/>
            <person name="Toshchakov S.V."/>
            <person name="Kublanov I.V."/>
        </authorList>
    </citation>
    <scope>NUCLEOTIDE SEQUENCE</scope>
    <source>
        <strain evidence="2">Z-1702</strain>
    </source>
</reference>
<sequence>MIHRLLITAALLSLMTAPVLSAGPGAGAENSAASLSGAAASEQQENNDEKADLWEHNLRLSLTGSQSTYRNWSQGGTDNVSVLASTAYSSEYKKDHLGYRVSVNLRYGQSRIGDGDFVKSDDVIRVRNQARRLFRDERYSAIFNVNFETQFDKGYDNPVPDEGETRNVISRFFAPAYLSQTLGVSYNPDRHFRFETGLAMKQTFVSDTDLSERYGLPEGDTFRNEAGFSLLLGYERRIMDSIYYAGYVETFSNVNKSLLSTDVLFVNEITGQINRYISANIEFALAYNDDVTDELQVKQNISVGFSYSIFGSE</sequence>
<name>A0A8J7US96_9BACT</name>
<feature type="chain" id="PRO_5035261929" evidence="1">
    <location>
        <begin position="23"/>
        <end position="313"/>
    </location>
</feature>
<dbReference type="EMBL" id="JAFIDN010000001">
    <property type="protein sequence ID" value="MBP3191331.1"/>
    <property type="molecule type" value="Genomic_DNA"/>
</dbReference>
<accession>A0A8J7US96</accession>
<evidence type="ECO:0000313" key="3">
    <source>
        <dbReference type="Proteomes" id="UP000673975"/>
    </source>
</evidence>
<comment type="caution">
    <text evidence="2">The sequence shown here is derived from an EMBL/GenBank/DDBJ whole genome shotgun (WGS) entry which is preliminary data.</text>
</comment>
<proteinExistence type="predicted"/>
<organism evidence="2 3">
    <name type="scientific">Natronogracilivirga saccharolytica</name>
    <dbReference type="NCBI Taxonomy" id="2812953"/>
    <lineage>
        <taxon>Bacteria</taxon>
        <taxon>Pseudomonadati</taxon>
        <taxon>Balneolota</taxon>
        <taxon>Balneolia</taxon>
        <taxon>Balneolales</taxon>
        <taxon>Cyclonatronaceae</taxon>
        <taxon>Natronogracilivirga</taxon>
    </lineage>
</organism>